<feature type="region of interest" description="Disordered" evidence="1">
    <location>
        <begin position="143"/>
        <end position="186"/>
    </location>
</feature>
<dbReference type="CDD" id="cd02980">
    <property type="entry name" value="TRX_Fd_family"/>
    <property type="match status" value="1"/>
</dbReference>
<reference evidence="3" key="1">
    <citation type="submission" date="2016-06" db="EMBL/GenBank/DDBJ databases">
        <title>Parallel loss of symbiosis genes in relatives of nitrogen-fixing non-legume Parasponia.</title>
        <authorList>
            <person name="Van Velzen R."/>
            <person name="Holmer R."/>
            <person name="Bu F."/>
            <person name="Rutten L."/>
            <person name="Van Zeijl A."/>
            <person name="Liu W."/>
            <person name="Santuari L."/>
            <person name="Cao Q."/>
            <person name="Sharma T."/>
            <person name="Shen D."/>
            <person name="Roswanjaya Y."/>
            <person name="Wardhani T."/>
            <person name="Kalhor M.S."/>
            <person name="Jansen J."/>
            <person name="Van den Hoogen J."/>
            <person name="Gungor B."/>
            <person name="Hartog M."/>
            <person name="Hontelez J."/>
            <person name="Verver J."/>
            <person name="Yang W.-C."/>
            <person name="Schijlen E."/>
            <person name="Repin R."/>
            <person name="Schilthuizen M."/>
            <person name="Schranz E."/>
            <person name="Heidstra R."/>
            <person name="Miyata K."/>
            <person name="Fedorova E."/>
            <person name="Kohlen W."/>
            <person name="Bisseling T."/>
            <person name="Smit S."/>
            <person name="Geurts R."/>
        </authorList>
    </citation>
    <scope>NUCLEOTIDE SEQUENCE [LARGE SCALE GENOMIC DNA]</scope>
    <source>
        <strain evidence="3">cv. WU1-14</strain>
    </source>
</reference>
<dbReference type="Gene3D" id="3.40.30.10">
    <property type="entry name" value="Glutaredoxin"/>
    <property type="match status" value="1"/>
</dbReference>
<evidence type="ECO:0000313" key="2">
    <source>
        <dbReference type="EMBL" id="PON64953.1"/>
    </source>
</evidence>
<comment type="caution">
    <text evidence="2">The sequence shown here is derived from an EMBL/GenBank/DDBJ whole genome shotgun (WGS) entry which is preliminary data.</text>
</comment>
<protein>
    <submittedName>
        <fullName evidence="2">Thioredoxin-like fold containing protein</fullName>
    </submittedName>
</protein>
<evidence type="ECO:0000256" key="1">
    <source>
        <dbReference type="SAM" id="MobiDB-lite"/>
    </source>
</evidence>
<dbReference type="AlphaFoldDB" id="A0A2P5CV59"/>
<feature type="compositionally biased region" description="Polar residues" evidence="1">
    <location>
        <begin position="221"/>
        <end position="232"/>
    </location>
</feature>
<sequence length="362" mass="39139">MEVSGVVSRHVPCFSGAGIDGKSSKPSIRVLGHRDFGVSFGPRRLPAPLRTEFADMGHMEYYYKVGQSQSQSPRCGGSTGGKRKMKKNKDKVKEELKFLKALSSSNNFSPFTDMDHQVQANLVSEAADVLLKQLEEIRAQEEELKRRRKQEKTELKAARMASMIDDSESSSSSSSESSESSDSECGEVVDMNQLRSEPISQPVHDHDLQQTQEVAKLMHSLPSSLTTNSTDQELNRRRGCECGGPSSSSSCGTSSVRYVNGGGLGSKRVEVCMGNKCRKSGGAALMEEFERVMGAEGAVVGCKCMGKCKSGPNVRVLNSVDGESMRTTTDPLCIGVGLEDVSLLVANLFGEENKDLGLATAF</sequence>
<dbReference type="SUPFAM" id="SSF52833">
    <property type="entry name" value="Thioredoxin-like"/>
    <property type="match status" value="1"/>
</dbReference>
<feature type="compositionally biased region" description="Basic and acidic residues" evidence="1">
    <location>
        <begin position="143"/>
        <end position="157"/>
    </location>
</feature>
<keyword evidence="3" id="KW-1185">Reference proteome</keyword>
<dbReference type="InterPro" id="IPR036249">
    <property type="entry name" value="Thioredoxin-like_sf"/>
</dbReference>
<feature type="region of interest" description="Disordered" evidence="1">
    <location>
        <begin position="68"/>
        <end position="89"/>
    </location>
</feature>
<dbReference type="STRING" id="3476.A0A2P5CV59"/>
<dbReference type="EMBL" id="JXTB01000092">
    <property type="protein sequence ID" value="PON64953.1"/>
    <property type="molecule type" value="Genomic_DNA"/>
</dbReference>
<gene>
    <name evidence="2" type="ORF">PanWU01x14_121300</name>
</gene>
<organism evidence="2 3">
    <name type="scientific">Parasponia andersonii</name>
    <name type="common">Sponia andersonii</name>
    <dbReference type="NCBI Taxonomy" id="3476"/>
    <lineage>
        <taxon>Eukaryota</taxon>
        <taxon>Viridiplantae</taxon>
        <taxon>Streptophyta</taxon>
        <taxon>Embryophyta</taxon>
        <taxon>Tracheophyta</taxon>
        <taxon>Spermatophyta</taxon>
        <taxon>Magnoliopsida</taxon>
        <taxon>eudicotyledons</taxon>
        <taxon>Gunneridae</taxon>
        <taxon>Pentapetalae</taxon>
        <taxon>rosids</taxon>
        <taxon>fabids</taxon>
        <taxon>Rosales</taxon>
        <taxon>Cannabaceae</taxon>
        <taxon>Parasponia</taxon>
    </lineage>
</organism>
<feature type="compositionally biased region" description="Low complexity" evidence="1">
    <location>
        <begin position="169"/>
        <end position="178"/>
    </location>
</feature>
<feature type="region of interest" description="Disordered" evidence="1">
    <location>
        <begin position="221"/>
        <end position="252"/>
    </location>
</feature>
<accession>A0A2P5CV59</accession>
<name>A0A2P5CV59_PARAD</name>
<dbReference type="OrthoDB" id="913780at2759"/>
<feature type="compositionally biased region" description="Low complexity" evidence="1">
    <location>
        <begin position="243"/>
        <end position="252"/>
    </location>
</feature>
<dbReference type="Proteomes" id="UP000237105">
    <property type="component" value="Unassembled WGS sequence"/>
</dbReference>
<evidence type="ECO:0000313" key="3">
    <source>
        <dbReference type="Proteomes" id="UP000237105"/>
    </source>
</evidence>
<proteinExistence type="predicted"/>